<comment type="subcellular location">
    <subcellularLocation>
        <location evidence="4">Periplasm</location>
    </subcellularLocation>
</comment>
<evidence type="ECO:0000256" key="2">
    <source>
        <dbReference type="ARBA" id="ARBA00022729"/>
    </source>
</evidence>
<feature type="region of interest" description="Disordered" evidence="5">
    <location>
        <begin position="161"/>
        <end position="188"/>
    </location>
</feature>
<evidence type="ECO:0000256" key="5">
    <source>
        <dbReference type="SAM" id="MobiDB-lite"/>
    </source>
</evidence>
<dbReference type="PANTHER" id="PTHR36504">
    <property type="entry name" value="LIPOPOLYSACCHARIDE EXPORT SYSTEM PROTEIN LPTA"/>
    <property type="match status" value="1"/>
</dbReference>
<evidence type="ECO:0000256" key="3">
    <source>
        <dbReference type="ARBA" id="ARBA00022764"/>
    </source>
</evidence>
<dbReference type="RefSeq" id="WP_390327377.1">
    <property type="nucleotide sequence ID" value="NZ_JBHRTP010000016.1"/>
</dbReference>
<feature type="domain" description="Organic solvent tolerance-like N-terminal" evidence="6">
    <location>
        <begin position="36"/>
        <end position="155"/>
    </location>
</feature>
<dbReference type="InterPro" id="IPR005653">
    <property type="entry name" value="OstA-like_N"/>
</dbReference>
<sequence precursor="true">MTRFLSYPPLLLALLLAFGVTGVAHAEKADAGKPTNIEADQMAYDDVKQINTFSGNVVLKRGTLIMKADKMVVTQDPAGYQFATLTGVSGGVATFRQKRDGGSDLWMEGQGERIEYDGKNELARFFSKAKLKRLEGSKPTDEVEGEFISYDSRTEFFSVNNTANGGSKPGAGRIKVVIQPRPESKGSK</sequence>
<proteinExistence type="inferred from homology"/>
<keyword evidence="2 4" id="KW-0732">Signal</keyword>
<evidence type="ECO:0000313" key="8">
    <source>
        <dbReference type="Proteomes" id="UP001595530"/>
    </source>
</evidence>
<comment type="caution">
    <text evidence="7">The sequence shown here is derived from an EMBL/GenBank/DDBJ whole genome shotgun (WGS) entry which is preliminary data.</text>
</comment>
<dbReference type="EMBL" id="JBHRTP010000016">
    <property type="protein sequence ID" value="MFC3107512.1"/>
    <property type="molecule type" value="Genomic_DNA"/>
</dbReference>
<evidence type="ECO:0000313" key="7">
    <source>
        <dbReference type="EMBL" id="MFC3107512.1"/>
    </source>
</evidence>
<accession>A0ABV7EXM1</accession>
<keyword evidence="3 4" id="KW-0574">Periplasm</keyword>
<feature type="signal peptide" evidence="4">
    <location>
        <begin position="1"/>
        <end position="26"/>
    </location>
</feature>
<comment type="function">
    <text evidence="4">Involved in the assembly of lipopolysaccharide (LPS). Required for the translocation of LPS from the inner membrane to the outer membrane.</text>
</comment>
<dbReference type="NCBIfam" id="TIGR03002">
    <property type="entry name" value="outer_YhbN_LptA"/>
    <property type="match status" value="1"/>
</dbReference>
<organism evidence="7 8">
    <name type="scientific">Undibacterium arcticum</name>
    <dbReference type="NCBI Taxonomy" id="1762892"/>
    <lineage>
        <taxon>Bacteria</taxon>
        <taxon>Pseudomonadati</taxon>
        <taxon>Pseudomonadota</taxon>
        <taxon>Betaproteobacteria</taxon>
        <taxon>Burkholderiales</taxon>
        <taxon>Oxalobacteraceae</taxon>
        <taxon>Undibacterium</taxon>
    </lineage>
</organism>
<dbReference type="HAMAP" id="MF_01914">
    <property type="entry name" value="LPS_assembly_LptA"/>
    <property type="match status" value="1"/>
</dbReference>
<dbReference type="PANTHER" id="PTHR36504:SF1">
    <property type="entry name" value="LIPOPOLYSACCHARIDE EXPORT SYSTEM PROTEIN LPTA"/>
    <property type="match status" value="1"/>
</dbReference>
<evidence type="ECO:0000256" key="4">
    <source>
        <dbReference type="HAMAP-Rule" id="MF_01914"/>
    </source>
</evidence>
<dbReference type="Gene3D" id="2.60.450.10">
    <property type="entry name" value="Lipopolysaccharide (LPS) transport protein A like domain"/>
    <property type="match status" value="1"/>
</dbReference>
<dbReference type="Pfam" id="PF03968">
    <property type="entry name" value="LptD_N"/>
    <property type="match status" value="1"/>
</dbReference>
<name>A0ABV7EXM1_9BURK</name>
<keyword evidence="8" id="KW-1185">Reference proteome</keyword>
<dbReference type="InterPro" id="IPR014340">
    <property type="entry name" value="LptA"/>
</dbReference>
<comment type="similarity">
    <text evidence="4">Belongs to the LptA family.</text>
</comment>
<evidence type="ECO:0000256" key="1">
    <source>
        <dbReference type="ARBA" id="ARBA00022448"/>
    </source>
</evidence>
<keyword evidence="1 4" id="KW-0813">Transport</keyword>
<dbReference type="InterPro" id="IPR052037">
    <property type="entry name" value="LPS_export_LptA"/>
</dbReference>
<dbReference type="Proteomes" id="UP001595530">
    <property type="component" value="Unassembled WGS sequence"/>
</dbReference>
<feature type="chain" id="PRO_5044920419" description="Lipopolysaccharide export system protein LptA" evidence="4">
    <location>
        <begin position="27"/>
        <end position="188"/>
    </location>
</feature>
<comment type="subunit">
    <text evidence="4">Component of the lipopolysaccharide transport and assembly complex.</text>
</comment>
<gene>
    <name evidence="4 7" type="primary">lptA</name>
    <name evidence="7" type="ORF">ACFOFO_05990</name>
</gene>
<protein>
    <recommendedName>
        <fullName evidence="4">Lipopolysaccharide export system protein LptA</fullName>
    </recommendedName>
</protein>
<evidence type="ECO:0000259" key="6">
    <source>
        <dbReference type="Pfam" id="PF03968"/>
    </source>
</evidence>
<reference evidence="8" key="1">
    <citation type="journal article" date="2019" name="Int. J. Syst. Evol. Microbiol.">
        <title>The Global Catalogue of Microorganisms (GCM) 10K type strain sequencing project: providing services to taxonomists for standard genome sequencing and annotation.</title>
        <authorList>
            <consortium name="The Broad Institute Genomics Platform"/>
            <consortium name="The Broad Institute Genome Sequencing Center for Infectious Disease"/>
            <person name="Wu L."/>
            <person name="Ma J."/>
        </authorList>
    </citation>
    <scope>NUCLEOTIDE SEQUENCE [LARGE SCALE GENOMIC DNA]</scope>
    <source>
        <strain evidence="8">KCTC 42986</strain>
    </source>
</reference>